<feature type="transmembrane region" description="Helical" evidence="8">
    <location>
        <begin position="22"/>
        <end position="43"/>
    </location>
</feature>
<dbReference type="Proteomes" id="UP000658690">
    <property type="component" value="Unassembled WGS sequence"/>
</dbReference>
<evidence type="ECO:0000313" key="10">
    <source>
        <dbReference type="Proteomes" id="UP000658690"/>
    </source>
</evidence>
<dbReference type="Pfam" id="PF02653">
    <property type="entry name" value="BPD_transp_2"/>
    <property type="match status" value="1"/>
</dbReference>
<reference evidence="9 10" key="1">
    <citation type="submission" date="2019-10" db="EMBL/GenBank/DDBJ databases">
        <title>Description of Paenibacillus choica sp. nov.</title>
        <authorList>
            <person name="Carlier A."/>
            <person name="Qi S."/>
        </authorList>
    </citation>
    <scope>NUCLEOTIDE SEQUENCE [LARGE SCALE GENOMIC DNA]</scope>
    <source>
        <strain evidence="9 10">LMG 31460</strain>
    </source>
</reference>
<comment type="caution">
    <text evidence="9">The sequence shown here is derived from an EMBL/GenBank/DDBJ whole genome shotgun (WGS) entry which is preliminary data.</text>
</comment>
<evidence type="ECO:0000256" key="2">
    <source>
        <dbReference type="ARBA" id="ARBA00022448"/>
    </source>
</evidence>
<gene>
    <name evidence="9" type="ORF">GC102_34665</name>
</gene>
<keyword evidence="3" id="KW-1003">Cell membrane</keyword>
<evidence type="ECO:0000256" key="8">
    <source>
        <dbReference type="SAM" id="Phobius"/>
    </source>
</evidence>
<feature type="transmembrane region" description="Helical" evidence="8">
    <location>
        <begin position="300"/>
        <end position="319"/>
    </location>
</feature>
<feature type="transmembrane region" description="Helical" evidence="8">
    <location>
        <begin position="64"/>
        <end position="92"/>
    </location>
</feature>
<keyword evidence="4" id="KW-0997">Cell inner membrane</keyword>
<keyword evidence="2" id="KW-0813">Transport</keyword>
<protein>
    <submittedName>
        <fullName evidence="9">ABC transporter permease</fullName>
    </submittedName>
</protein>
<feature type="transmembrane region" description="Helical" evidence="8">
    <location>
        <begin position="98"/>
        <end position="120"/>
    </location>
</feature>
<comment type="subcellular location">
    <subcellularLocation>
        <location evidence="1">Cell membrane</location>
        <topology evidence="1">Multi-pass membrane protein</topology>
    </subcellularLocation>
</comment>
<feature type="transmembrane region" description="Helical" evidence="8">
    <location>
        <begin position="275"/>
        <end position="294"/>
    </location>
</feature>
<sequence length="324" mass="34194">MKKNSLSSSDLGHKALGIFQKYNTIIVLIVLLIISSLISDVFLTERNIFNLLRQLSGIGIISMGVLLVILIGGIDLSVGSILALGSVLSAYFLTNQSWSWPVSVLVTILAGALIGSLSGYLVSKRRIASFIATLAIMTIARGLSYIISKGAPIRSDNQIMTEYIGNGFIFSIPIPVILMFLVFAITLFILRFTVWGRMITAIGSNEAAVTYSGVNVVPYKLLVFMISGGFAALAGIISTARTGVGSPLVGIGIELDAIAAVVVGGASLNGGKGTALNTLIGVLIIGMIGNIMNLLDVPAYPQQVIKGFIIIFAVLFQGAKQKIN</sequence>
<evidence type="ECO:0000256" key="7">
    <source>
        <dbReference type="ARBA" id="ARBA00023136"/>
    </source>
</evidence>
<name>A0ABX1ZCM6_9BACL</name>
<keyword evidence="7 8" id="KW-0472">Membrane</keyword>
<keyword evidence="5 8" id="KW-0812">Transmembrane</keyword>
<feature type="transmembrane region" description="Helical" evidence="8">
    <location>
        <begin position="167"/>
        <end position="190"/>
    </location>
</feature>
<organism evidence="9 10">
    <name type="scientific">Paenibacillus germinis</name>
    <dbReference type="NCBI Taxonomy" id="2654979"/>
    <lineage>
        <taxon>Bacteria</taxon>
        <taxon>Bacillati</taxon>
        <taxon>Bacillota</taxon>
        <taxon>Bacilli</taxon>
        <taxon>Bacillales</taxon>
        <taxon>Paenibacillaceae</taxon>
        <taxon>Paenibacillus</taxon>
    </lineage>
</organism>
<keyword evidence="6 8" id="KW-1133">Transmembrane helix</keyword>
<accession>A0ABX1ZCM6</accession>
<evidence type="ECO:0000313" key="9">
    <source>
        <dbReference type="EMBL" id="NOU90837.1"/>
    </source>
</evidence>
<evidence type="ECO:0000256" key="4">
    <source>
        <dbReference type="ARBA" id="ARBA00022519"/>
    </source>
</evidence>
<evidence type="ECO:0000256" key="3">
    <source>
        <dbReference type="ARBA" id="ARBA00022475"/>
    </source>
</evidence>
<keyword evidence="10" id="KW-1185">Reference proteome</keyword>
<evidence type="ECO:0000256" key="5">
    <source>
        <dbReference type="ARBA" id="ARBA00022692"/>
    </source>
</evidence>
<dbReference type="CDD" id="cd06579">
    <property type="entry name" value="TM_PBP1_transp_AraH_like"/>
    <property type="match status" value="1"/>
</dbReference>
<evidence type="ECO:0000256" key="1">
    <source>
        <dbReference type="ARBA" id="ARBA00004651"/>
    </source>
</evidence>
<dbReference type="PANTHER" id="PTHR32196:SF21">
    <property type="entry name" value="ABC TRANSPORTER PERMEASE PROTEIN YPHD-RELATED"/>
    <property type="match status" value="1"/>
</dbReference>
<feature type="transmembrane region" description="Helical" evidence="8">
    <location>
        <begin position="246"/>
        <end position="268"/>
    </location>
</feature>
<feature type="transmembrane region" description="Helical" evidence="8">
    <location>
        <begin position="127"/>
        <end position="147"/>
    </location>
</feature>
<dbReference type="PANTHER" id="PTHR32196">
    <property type="entry name" value="ABC TRANSPORTER PERMEASE PROTEIN YPHD-RELATED-RELATED"/>
    <property type="match status" value="1"/>
</dbReference>
<dbReference type="EMBL" id="WHOC01000176">
    <property type="protein sequence ID" value="NOU90837.1"/>
    <property type="molecule type" value="Genomic_DNA"/>
</dbReference>
<feature type="transmembrane region" description="Helical" evidence="8">
    <location>
        <begin position="221"/>
        <end position="240"/>
    </location>
</feature>
<dbReference type="InterPro" id="IPR001851">
    <property type="entry name" value="ABC_transp_permease"/>
</dbReference>
<proteinExistence type="predicted"/>
<evidence type="ECO:0000256" key="6">
    <source>
        <dbReference type="ARBA" id="ARBA00022989"/>
    </source>
</evidence>